<dbReference type="Gene3D" id="3.30.450.20">
    <property type="entry name" value="PAS domain"/>
    <property type="match status" value="2"/>
</dbReference>
<dbReference type="InterPro" id="IPR036890">
    <property type="entry name" value="HATPase_C_sf"/>
</dbReference>
<evidence type="ECO:0000256" key="3">
    <source>
        <dbReference type="ARBA" id="ARBA00022553"/>
    </source>
</evidence>
<sequence>MTEDHHFPAGGGQMGALMRSHDWAATPFGPPADWPAELKVIAAFVLASPQPMMVWWGTDLLQIYNDAFASLMGPERHPAAFAGAARESWGEIWETFEPQVTHVIGGGEPRWNEEQLVQITRHGMRRSLWWTYGFSPVIAGGAVAGVVLSCQEVTARQRLTNRIRQQSERLQQLFEQAPGFIAILIGPQHVVQFANAAYRALVGDRPLTGRTVADALPEASAQGFLERLDEVYRTGEPHVGSRVPLTLVDGEGTRQDFVLDFIYQPIIEDDGQISGIFVQGHDVTAHAIAEKNLTLINHELKHRVKNTLAVTTGIVNQTLRNRGNDELLATLRARISAYARAHDILAPQTWATGTVRGAVTSAVQPFQTQGGRFFVEGPDVTLGSRQVLSLSLAVHELAVNARRYGALSQPGGRVDIRWVIHEPEGEPKFEFSWQESGGPPCSEPARHGFGLHLVSRVLAADFDATTSVVFPPSGMTFTMLALGPSLRPPDPDGFFAKL</sequence>
<dbReference type="GO" id="GO:0004673">
    <property type="term" value="F:protein histidine kinase activity"/>
    <property type="evidence" value="ECO:0007669"/>
    <property type="project" value="UniProtKB-EC"/>
</dbReference>
<dbReference type="EMBL" id="CP027668">
    <property type="protein sequence ID" value="AVO44449.1"/>
    <property type="molecule type" value="Genomic_DNA"/>
</dbReference>
<name>A0A2S0N8G4_9HYPH</name>
<accession>A0A2S0N8G4</accession>
<gene>
    <name evidence="9" type="ORF">C6569_04880</name>
</gene>
<protein>
    <recommendedName>
        <fullName evidence="2">histidine kinase</fullName>
        <ecNumber evidence="2">2.7.13.3</ecNumber>
    </recommendedName>
</protein>
<feature type="domain" description="Signal transduction histidine kinase HWE region" evidence="8">
    <location>
        <begin position="299"/>
        <end position="379"/>
    </location>
</feature>
<dbReference type="Pfam" id="PF08448">
    <property type="entry name" value="PAS_4"/>
    <property type="match status" value="1"/>
</dbReference>
<dbReference type="PANTHER" id="PTHR41523:SF7">
    <property type="entry name" value="HISTIDINE KINASE"/>
    <property type="match status" value="1"/>
</dbReference>
<proteinExistence type="predicted"/>
<dbReference type="OrthoDB" id="9760752at2"/>
<evidence type="ECO:0000313" key="9">
    <source>
        <dbReference type="EMBL" id="AVO44449.1"/>
    </source>
</evidence>
<keyword evidence="6" id="KW-0418">Kinase</keyword>
<dbReference type="EC" id="2.7.13.3" evidence="2"/>
<dbReference type="Gene3D" id="3.30.565.10">
    <property type="entry name" value="Histidine kinase-like ATPase, C-terminal domain"/>
    <property type="match status" value="1"/>
</dbReference>
<dbReference type="SUPFAM" id="SSF55785">
    <property type="entry name" value="PYP-like sensor domain (PAS domain)"/>
    <property type="match status" value="1"/>
</dbReference>
<dbReference type="KEGG" id="phr:C6569_04880"/>
<dbReference type="Pfam" id="PF07536">
    <property type="entry name" value="HWE_HK"/>
    <property type="match status" value="1"/>
</dbReference>
<keyword evidence="4" id="KW-0808">Transferase</keyword>
<dbReference type="GO" id="GO:0005524">
    <property type="term" value="F:ATP binding"/>
    <property type="evidence" value="ECO:0007669"/>
    <property type="project" value="UniProtKB-KW"/>
</dbReference>
<evidence type="ECO:0000256" key="6">
    <source>
        <dbReference type="ARBA" id="ARBA00022777"/>
    </source>
</evidence>
<evidence type="ECO:0000259" key="8">
    <source>
        <dbReference type="SMART" id="SM00911"/>
    </source>
</evidence>
<comment type="catalytic activity">
    <reaction evidence="1">
        <text>ATP + protein L-histidine = ADP + protein N-phospho-L-histidine.</text>
        <dbReference type="EC" id="2.7.13.3"/>
    </reaction>
</comment>
<dbReference type="InterPro" id="IPR011102">
    <property type="entry name" value="Sig_transdc_His_kinase_HWE"/>
</dbReference>
<dbReference type="PANTHER" id="PTHR41523">
    <property type="entry name" value="TWO-COMPONENT SYSTEM SENSOR PROTEIN"/>
    <property type="match status" value="1"/>
</dbReference>
<evidence type="ECO:0000256" key="4">
    <source>
        <dbReference type="ARBA" id="ARBA00022679"/>
    </source>
</evidence>
<keyword evidence="5" id="KW-0547">Nucleotide-binding</keyword>
<organism evidence="9 10">
    <name type="scientific">Phreatobacter cathodiphilus</name>
    <dbReference type="NCBI Taxonomy" id="1868589"/>
    <lineage>
        <taxon>Bacteria</taxon>
        <taxon>Pseudomonadati</taxon>
        <taxon>Pseudomonadota</taxon>
        <taxon>Alphaproteobacteria</taxon>
        <taxon>Hyphomicrobiales</taxon>
        <taxon>Phreatobacteraceae</taxon>
        <taxon>Phreatobacter</taxon>
    </lineage>
</organism>
<evidence type="ECO:0000256" key="2">
    <source>
        <dbReference type="ARBA" id="ARBA00012438"/>
    </source>
</evidence>
<dbReference type="SMART" id="SM00911">
    <property type="entry name" value="HWE_HK"/>
    <property type="match status" value="1"/>
</dbReference>
<keyword evidence="3" id="KW-0597">Phosphoprotein</keyword>
<evidence type="ECO:0000313" key="10">
    <source>
        <dbReference type="Proteomes" id="UP000237889"/>
    </source>
</evidence>
<dbReference type="InterPro" id="IPR035965">
    <property type="entry name" value="PAS-like_dom_sf"/>
</dbReference>
<dbReference type="InterPro" id="IPR013656">
    <property type="entry name" value="PAS_4"/>
</dbReference>
<keyword evidence="7" id="KW-0067">ATP-binding</keyword>
<evidence type="ECO:0000256" key="7">
    <source>
        <dbReference type="ARBA" id="ARBA00022840"/>
    </source>
</evidence>
<evidence type="ECO:0000256" key="5">
    <source>
        <dbReference type="ARBA" id="ARBA00022741"/>
    </source>
</evidence>
<reference evidence="9 10" key="1">
    <citation type="submission" date="2018-03" db="EMBL/GenBank/DDBJ databases">
        <title>Genome sequencing of Phreatobacter sp.</title>
        <authorList>
            <person name="Kim S.-J."/>
            <person name="Heo J."/>
            <person name="Kwon S.-W."/>
        </authorList>
    </citation>
    <scope>NUCLEOTIDE SEQUENCE [LARGE SCALE GENOMIC DNA]</scope>
    <source>
        <strain evidence="9 10">S-12</strain>
    </source>
</reference>
<dbReference type="Proteomes" id="UP000237889">
    <property type="component" value="Chromosome"/>
</dbReference>
<dbReference type="AlphaFoldDB" id="A0A2S0N8G4"/>
<evidence type="ECO:0000256" key="1">
    <source>
        <dbReference type="ARBA" id="ARBA00000085"/>
    </source>
</evidence>
<keyword evidence="10" id="KW-1185">Reference proteome</keyword>